<keyword evidence="11" id="KW-1015">Disulfide bond</keyword>
<dbReference type="Gene3D" id="1.10.520.10">
    <property type="match status" value="1"/>
</dbReference>
<dbReference type="EMBL" id="RCHU01001047">
    <property type="protein sequence ID" value="TKR79533.1"/>
    <property type="molecule type" value="Genomic_DNA"/>
</dbReference>
<dbReference type="Pfam" id="PF00141">
    <property type="entry name" value="peroxidase"/>
    <property type="match status" value="1"/>
</dbReference>
<comment type="caution">
    <text evidence="15">The sequence shown here is derived from an EMBL/GenBank/DDBJ whole genome shotgun (WGS) entry which is preliminary data.</text>
</comment>
<evidence type="ECO:0000256" key="7">
    <source>
        <dbReference type="ARBA" id="ARBA00023002"/>
    </source>
</evidence>
<comment type="cofactor">
    <cofactor evidence="2">
        <name>heme b</name>
        <dbReference type="ChEBI" id="CHEBI:60344"/>
    </cofactor>
</comment>
<keyword evidence="7" id="KW-0560">Oxidoreductase</keyword>
<evidence type="ECO:0000256" key="3">
    <source>
        <dbReference type="ARBA" id="ARBA00012313"/>
    </source>
</evidence>
<keyword evidence="4" id="KW-0575">Peroxidase</keyword>
<dbReference type="GO" id="GO:0006979">
    <property type="term" value="P:response to oxidative stress"/>
    <property type="evidence" value="ECO:0007669"/>
    <property type="project" value="InterPro"/>
</dbReference>
<name>A0A4U5NB17_POPAL</name>
<dbReference type="InterPro" id="IPR002016">
    <property type="entry name" value="Haem_peroxidase"/>
</dbReference>
<evidence type="ECO:0000313" key="15">
    <source>
        <dbReference type="EMBL" id="TKR79533.1"/>
    </source>
</evidence>
<dbReference type="SUPFAM" id="SSF48113">
    <property type="entry name" value="Heme-dependent peroxidases"/>
    <property type="match status" value="1"/>
</dbReference>
<feature type="domain" description="Plant heme peroxidase family profile" evidence="14">
    <location>
        <begin position="23"/>
        <end position="209"/>
    </location>
</feature>
<feature type="active site" description="Proton acceptor" evidence="9">
    <location>
        <position position="64"/>
    </location>
</feature>
<dbReference type="GO" id="GO:0020037">
    <property type="term" value="F:heme binding"/>
    <property type="evidence" value="ECO:0007669"/>
    <property type="project" value="InterPro"/>
</dbReference>
<dbReference type="GO" id="GO:0046872">
    <property type="term" value="F:metal ion binding"/>
    <property type="evidence" value="ECO:0007669"/>
    <property type="project" value="UniProtKB-KW"/>
</dbReference>
<reference evidence="15" key="1">
    <citation type="submission" date="2018-10" db="EMBL/GenBank/DDBJ databases">
        <title>Population genomic analysis revealed the cold adaptation of white poplar.</title>
        <authorList>
            <person name="Liu Y.-J."/>
        </authorList>
    </citation>
    <scope>NUCLEOTIDE SEQUENCE [LARGE SCALE GENOMIC DNA]</scope>
    <source>
        <strain evidence="15">PAL-ZL1</strain>
    </source>
</reference>
<feature type="binding site" evidence="10">
    <location>
        <position position="74"/>
    </location>
    <ligand>
        <name>Ca(2+)</name>
        <dbReference type="ChEBI" id="CHEBI:29108"/>
        <label>1</label>
    </ligand>
</feature>
<dbReference type="InterPro" id="IPR000823">
    <property type="entry name" value="Peroxidase_pln"/>
</dbReference>
<keyword evidence="13" id="KW-0732">Signal</keyword>
<dbReference type="PRINTS" id="PR00461">
    <property type="entry name" value="PLPEROXIDASE"/>
</dbReference>
<evidence type="ECO:0000256" key="8">
    <source>
        <dbReference type="ARBA" id="ARBA00023004"/>
    </source>
</evidence>
<evidence type="ECO:0000256" key="9">
    <source>
        <dbReference type="PIRSR" id="PIRSR600823-1"/>
    </source>
</evidence>
<dbReference type="Gene3D" id="1.10.420.10">
    <property type="entry name" value="Peroxidase, domain 2"/>
    <property type="match status" value="1"/>
</dbReference>
<dbReference type="GO" id="GO:0140825">
    <property type="term" value="F:lactoperoxidase activity"/>
    <property type="evidence" value="ECO:0007669"/>
    <property type="project" value="UniProtKB-EC"/>
</dbReference>
<sequence length="242" mass="26173">MERGCMLLLMMVLIMDIGRAEGQLVEDFSSLPRPNVEALVKKAVSTKFNQTFTTIPATLPLFFHDCFVTGCDASTMVSSPNGDAEKDAPDNLSLAGDGFDAVVKAKQEVEGETIYLISIPARDVVVLAEDPSFNVELGRRDGLVSKASLNLVNGKGFFTSDEVLFTDPASQPTVNDFANSSSDFNGAFATAIRKHGRVRVKTSGQGSIGTDCTIIIHENSNNYCLRLQVTCFEALLSLKKHV</sequence>
<protein>
    <recommendedName>
        <fullName evidence="3">peroxidase</fullName>
        <ecNumber evidence="3">1.11.1.7</ecNumber>
    </recommendedName>
</protein>
<dbReference type="EC" id="1.11.1.7" evidence="3"/>
<dbReference type="PROSITE" id="PS50873">
    <property type="entry name" value="PEROXIDASE_4"/>
    <property type="match status" value="1"/>
</dbReference>
<evidence type="ECO:0000256" key="13">
    <source>
        <dbReference type="SAM" id="SignalP"/>
    </source>
</evidence>
<evidence type="ECO:0000256" key="12">
    <source>
        <dbReference type="RuleBase" id="RU004241"/>
    </source>
</evidence>
<dbReference type="PANTHER" id="PTHR31517:SF51">
    <property type="entry name" value="PEROXIDASE 55"/>
    <property type="match status" value="1"/>
</dbReference>
<dbReference type="InterPro" id="IPR010255">
    <property type="entry name" value="Haem_peroxidase_sf"/>
</dbReference>
<comment type="catalytic activity">
    <reaction evidence="1">
        <text>2 a phenolic donor + H2O2 = 2 a phenolic radical donor + 2 H2O</text>
        <dbReference type="Rhea" id="RHEA:56136"/>
        <dbReference type="ChEBI" id="CHEBI:15377"/>
        <dbReference type="ChEBI" id="CHEBI:16240"/>
        <dbReference type="ChEBI" id="CHEBI:139520"/>
        <dbReference type="ChEBI" id="CHEBI:139521"/>
        <dbReference type="EC" id="1.11.1.7"/>
    </reaction>
</comment>
<feature type="signal peptide" evidence="13">
    <location>
        <begin position="1"/>
        <end position="22"/>
    </location>
</feature>
<comment type="similarity">
    <text evidence="12">Belongs to the peroxidase family.</text>
</comment>
<evidence type="ECO:0000256" key="11">
    <source>
        <dbReference type="PIRSR" id="PIRSR600823-5"/>
    </source>
</evidence>
<keyword evidence="8" id="KW-0408">Iron</keyword>
<feature type="binding site" evidence="10">
    <location>
        <position position="72"/>
    </location>
    <ligand>
        <name>Ca(2+)</name>
        <dbReference type="ChEBI" id="CHEBI:29108"/>
        <label>1</label>
    </ligand>
</feature>
<dbReference type="STRING" id="43335.A0A4U5NB17"/>
<feature type="binding site" evidence="10">
    <location>
        <position position="65"/>
    </location>
    <ligand>
        <name>Ca(2+)</name>
        <dbReference type="ChEBI" id="CHEBI:29108"/>
        <label>1</label>
    </ligand>
</feature>
<evidence type="ECO:0000256" key="2">
    <source>
        <dbReference type="ARBA" id="ARBA00001970"/>
    </source>
</evidence>
<gene>
    <name evidence="15" type="ORF">D5086_0000271110</name>
</gene>
<evidence type="ECO:0000256" key="5">
    <source>
        <dbReference type="ARBA" id="ARBA00022617"/>
    </source>
</evidence>
<comment type="cofactor">
    <cofactor evidence="10">
        <name>Ca(2+)</name>
        <dbReference type="ChEBI" id="CHEBI:29108"/>
    </cofactor>
    <text evidence="10">Binds 2 calcium ions per subunit.</text>
</comment>
<keyword evidence="10" id="KW-0106">Calcium</keyword>
<feature type="binding site" evidence="10">
    <location>
        <position position="70"/>
    </location>
    <ligand>
        <name>Ca(2+)</name>
        <dbReference type="ChEBI" id="CHEBI:29108"/>
        <label>1</label>
    </ligand>
</feature>
<proteinExistence type="inferred from homology"/>
<evidence type="ECO:0000256" key="1">
    <source>
        <dbReference type="ARBA" id="ARBA00000189"/>
    </source>
</evidence>
<dbReference type="AlphaFoldDB" id="A0A4U5NB17"/>
<evidence type="ECO:0000259" key="14">
    <source>
        <dbReference type="PROSITE" id="PS50873"/>
    </source>
</evidence>
<feature type="binding site" evidence="10">
    <location>
        <position position="68"/>
    </location>
    <ligand>
        <name>Ca(2+)</name>
        <dbReference type="ChEBI" id="CHEBI:29108"/>
        <label>1</label>
    </ligand>
</feature>
<keyword evidence="5" id="KW-0349">Heme</keyword>
<feature type="chain" id="PRO_5020701475" description="peroxidase" evidence="13">
    <location>
        <begin position="23"/>
        <end position="242"/>
    </location>
</feature>
<feature type="disulfide bond" evidence="11">
    <location>
        <begin position="66"/>
        <end position="71"/>
    </location>
</feature>
<organism evidence="15">
    <name type="scientific">Populus alba</name>
    <name type="common">White poplar</name>
    <dbReference type="NCBI Taxonomy" id="43335"/>
    <lineage>
        <taxon>Eukaryota</taxon>
        <taxon>Viridiplantae</taxon>
        <taxon>Streptophyta</taxon>
        <taxon>Embryophyta</taxon>
        <taxon>Tracheophyta</taxon>
        <taxon>Spermatophyta</taxon>
        <taxon>Magnoliopsida</taxon>
        <taxon>eudicotyledons</taxon>
        <taxon>Gunneridae</taxon>
        <taxon>Pentapetalae</taxon>
        <taxon>rosids</taxon>
        <taxon>fabids</taxon>
        <taxon>Malpighiales</taxon>
        <taxon>Salicaceae</taxon>
        <taxon>Saliceae</taxon>
        <taxon>Populus</taxon>
    </lineage>
</organism>
<evidence type="ECO:0000256" key="4">
    <source>
        <dbReference type="ARBA" id="ARBA00022559"/>
    </source>
</evidence>
<dbReference type="PANTHER" id="PTHR31517">
    <property type="match status" value="1"/>
</dbReference>
<evidence type="ECO:0000256" key="10">
    <source>
        <dbReference type="PIRSR" id="PIRSR600823-3"/>
    </source>
</evidence>
<feature type="binding site" evidence="10">
    <location>
        <position position="85"/>
    </location>
    <ligand>
        <name>Ca(2+)</name>
        <dbReference type="ChEBI" id="CHEBI:29108"/>
        <label>1</label>
    </ligand>
</feature>
<accession>A0A4U5NB17</accession>
<evidence type="ECO:0000256" key="6">
    <source>
        <dbReference type="ARBA" id="ARBA00022723"/>
    </source>
</evidence>
<keyword evidence="6 10" id="KW-0479">Metal-binding</keyword>